<name>A0A6J6WCA0_9ZZZZ</name>
<sequence length="123" mass="13560">MASPLRVRGSVIFVADLPAMTKFYRAVTAWLITERGKNHIRLGMDGQELVIHQAFGVDAGEEVGPRVETPLKLVLLAEDASISETVEAEGGQLMRKRQWSDAGFVHLDAVDPEGNIFQLVFPE</sequence>
<reference evidence="1" key="1">
    <citation type="submission" date="2020-05" db="EMBL/GenBank/DDBJ databases">
        <authorList>
            <person name="Chiriac C."/>
            <person name="Salcher M."/>
            <person name="Ghai R."/>
            <person name="Kavagutti S V."/>
        </authorList>
    </citation>
    <scope>NUCLEOTIDE SEQUENCE</scope>
</reference>
<dbReference type="InterPro" id="IPR029068">
    <property type="entry name" value="Glyas_Bleomycin-R_OHBP_Dase"/>
</dbReference>
<dbReference type="EMBL" id="CAFAAB010000045">
    <property type="protein sequence ID" value="CAB4781016.1"/>
    <property type="molecule type" value="Genomic_DNA"/>
</dbReference>
<proteinExistence type="predicted"/>
<dbReference type="AlphaFoldDB" id="A0A6J6WCA0"/>
<accession>A0A6J6WCA0</accession>
<dbReference type="Gene3D" id="3.10.180.10">
    <property type="entry name" value="2,3-Dihydroxybiphenyl 1,2-Dioxygenase, domain 1"/>
    <property type="match status" value="1"/>
</dbReference>
<protein>
    <submittedName>
        <fullName evidence="1">Unannotated protein</fullName>
    </submittedName>
</protein>
<dbReference type="SUPFAM" id="SSF54593">
    <property type="entry name" value="Glyoxalase/Bleomycin resistance protein/Dihydroxybiphenyl dioxygenase"/>
    <property type="match status" value="1"/>
</dbReference>
<organism evidence="1">
    <name type="scientific">freshwater metagenome</name>
    <dbReference type="NCBI Taxonomy" id="449393"/>
    <lineage>
        <taxon>unclassified sequences</taxon>
        <taxon>metagenomes</taxon>
        <taxon>ecological metagenomes</taxon>
    </lineage>
</organism>
<evidence type="ECO:0000313" key="1">
    <source>
        <dbReference type="EMBL" id="CAB4781016.1"/>
    </source>
</evidence>
<gene>
    <name evidence="1" type="ORF">UFOPK2958_00538</name>
</gene>